<keyword evidence="2" id="KW-1185">Reference proteome</keyword>
<proteinExistence type="predicted"/>
<comment type="caution">
    <text evidence="1">The sequence shown here is derived from an EMBL/GenBank/DDBJ whole genome shotgun (WGS) entry which is preliminary data.</text>
</comment>
<evidence type="ECO:0000313" key="2">
    <source>
        <dbReference type="Proteomes" id="UP000829685"/>
    </source>
</evidence>
<dbReference type="AlphaFoldDB" id="A0A9P9WQA9"/>
<name>A0A9P9WQA9_9PEZI</name>
<organism evidence="1 2">
    <name type="scientific">Neoarthrinium moseri</name>
    <dbReference type="NCBI Taxonomy" id="1658444"/>
    <lineage>
        <taxon>Eukaryota</taxon>
        <taxon>Fungi</taxon>
        <taxon>Dikarya</taxon>
        <taxon>Ascomycota</taxon>
        <taxon>Pezizomycotina</taxon>
        <taxon>Sordariomycetes</taxon>
        <taxon>Xylariomycetidae</taxon>
        <taxon>Amphisphaeriales</taxon>
        <taxon>Apiosporaceae</taxon>
        <taxon>Neoarthrinium</taxon>
    </lineage>
</organism>
<evidence type="ECO:0000313" key="1">
    <source>
        <dbReference type="EMBL" id="KAI1874493.1"/>
    </source>
</evidence>
<dbReference type="EMBL" id="JAFIMR010000009">
    <property type="protein sequence ID" value="KAI1874493.1"/>
    <property type="molecule type" value="Genomic_DNA"/>
</dbReference>
<accession>A0A9P9WQA9</accession>
<reference evidence="1" key="1">
    <citation type="submission" date="2021-03" db="EMBL/GenBank/DDBJ databases">
        <title>Revisited historic fungal species revealed as producer of novel bioactive compounds through whole genome sequencing and comparative genomics.</title>
        <authorList>
            <person name="Vignolle G.A."/>
            <person name="Hochenegger N."/>
            <person name="Mach R.L."/>
            <person name="Mach-Aigner A.R."/>
            <person name="Javad Rahimi M."/>
            <person name="Salim K.A."/>
            <person name="Chan C.M."/>
            <person name="Lim L.B.L."/>
            <person name="Cai F."/>
            <person name="Druzhinina I.S."/>
            <person name="U'Ren J.M."/>
            <person name="Derntl C."/>
        </authorList>
    </citation>
    <scope>NUCLEOTIDE SEQUENCE</scope>
    <source>
        <strain evidence="1">TUCIM 5799</strain>
    </source>
</reference>
<gene>
    <name evidence="1" type="ORF">JX265_004701</name>
</gene>
<dbReference type="Proteomes" id="UP000829685">
    <property type="component" value="Unassembled WGS sequence"/>
</dbReference>
<sequence>MSSDSKLYISDACEAFWLEYYPQKCPTAKEPWLPERKPLDGLWLPPLKIEMKNYLLYDGATFNPGHKAHAEVLKVIYDAANEHIIPSFKLEMNLAGSLIGCSADNDLERKVMEQNKDKEGRQIFALPSKVRLDLWCRGIQQLKLSHFAYVGGFSLWSDFWLFVEFLETWKGGKYRIRFIRVVKIDRKKDGHSKIFERQQNAQLFEPLYYKDTPGSGQTSKPTEHIGMEITIATNSGGQGSWMDENTSEPRKLLGHTNWEPIKRYGGSDGDRGIWRCERVLKSGDTHKVFYVHVKEDPGAVQSVDAWSTLADKNASPKSKLEQLGNAGVFAPEIFMKEAEEMRASSK</sequence>
<protein>
    <submittedName>
        <fullName evidence="1">Uncharacterized protein</fullName>
    </submittedName>
</protein>